<name>A0A1G9QK51_9ACTN</name>
<evidence type="ECO:0000256" key="1">
    <source>
        <dbReference type="SAM" id="Phobius"/>
    </source>
</evidence>
<feature type="transmembrane region" description="Helical" evidence="1">
    <location>
        <begin position="316"/>
        <end position="342"/>
    </location>
</feature>
<dbReference type="AlphaFoldDB" id="A0A1G9QK51"/>
<feature type="transmembrane region" description="Helical" evidence="1">
    <location>
        <begin position="109"/>
        <end position="132"/>
    </location>
</feature>
<dbReference type="InterPro" id="IPR002823">
    <property type="entry name" value="DUF112_TM"/>
</dbReference>
<feature type="transmembrane region" description="Helical" evidence="1">
    <location>
        <begin position="387"/>
        <end position="408"/>
    </location>
</feature>
<feature type="transmembrane region" description="Helical" evidence="1">
    <location>
        <begin position="465"/>
        <end position="490"/>
    </location>
</feature>
<dbReference type="EMBL" id="FNDJ01000036">
    <property type="protein sequence ID" value="SDM11388.1"/>
    <property type="molecule type" value="Genomic_DNA"/>
</dbReference>
<dbReference type="RefSeq" id="WP_090946142.1">
    <property type="nucleotide sequence ID" value="NZ_FNDJ01000036.1"/>
</dbReference>
<accession>A0A1G9QK51</accession>
<feature type="transmembrane region" description="Helical" evidence="1">
    <location>
        <begin position="200"/>
        <end position="220"/>
    </location>
</feature>
<feature type="transmembrane region" description="Helical" evidence="1">
    <location>
        <begin position="144"/>
        <end position="162"/>
    </location>
</feature>
<dbReference type="PANTHER" id="PTHR35342:SF5">
    <property type="entry name" value="TRICARBOXYLIC TRANSPORT PROTEIN"/>
    <property type="match status" value="1"/>
</dbReference>
<keyword evidence="1" id="KW-0472">Membrane</keyword>
<keyword evidence="1" id="KW-1133">Transmembrane helix</keyword>
<evidence type="ECO:0000313" key="3">
    <source>
        <dbReference type="EMBL" id="SDM11388.1"/>
    </source>
</evidence>
<dbReference type="Pfam" id="PF01970">
    <property type="entry name" value="TctA"/>
    <property type="match status" value="1"/>
</dbReference>
<sequence>MELLDNLALGFSTALLIQNVLYCFVGVLLGTAVGVLPGIGPTATVAMLLPITFSFEPVTALIMLAGIYYGAQYGGSTTAILINLPGESSAAVTALDGHEMARQGRAGSALAAAAIGSFIAGTVATVALAVAAPPLARVALRFGPAEYFSLVLLGLIVSITLARGTALKALAMIALGVLFGTVGQDIFTGTPRFVFEQRELYGGFDFVSVAVGMFGVAEILRNLENEQTRAGAVISKVKNLWPTREDRRRMVGPILRGTGLGAALGVLPGGGHVLASFTSYAVEKRISKRQQEFGRGAIEGVAGPESANNAAAQTSFIPLLTLGLPAHPVMALMVGAFIVHGITPGPNVIIDEPALFWGLIASMWIGNVLLVLLNLPLIGVWVRMLRIPYQVLFPMIVLFAAIGTYSLSFNAYDVYAIVFFGILGYILIKCGCEPAPLLLGFVLGPLLEENLRRAMSISRGDASVFVTRPISAVLLVLAVAALVIAVLPAIRRRRETVFTEEE</sequence>
<keyword evidence="1" id="KW-0812">Transmembrane</keyword>
<feature type="transmembrane region" description="Helical" evidence="1">
    <location>
        <begin position="45"/>
        <end position="69"/>
    </location>
</feature>
<feature type="transmembrane region" description="Helical" evidence="1">
    <location>
        <begin position="169"/>
        <end position="188"/>
    </location>
</feature>
<protein>
    <submittedName>
        <fullName evidence="3">TctA family transporter</fullName>
    </submittedName>
</protein>
<feature type="domain" description="DUF112" evidence="2">
    <location>
        <begin position="21"/>
        <end position="439"/>
    </location>
</feature>
<dbReference type="Proteomes" id="UP000199202">
    <property type="component" value="Unassembled WGS sequence"/>
</dbReference>
<dbReference type="PANTHER" id="PTHR35342">
    <property type="entry name" value="TRICARBOXYLIC TRANSPORT PROTEIN"/>
    <property type="match status" value="1"/>
</dbReference>
<gene>
    <name evidence="3" type="ORF">SAMN05421869_13663</name>
</gene>
<dbReference type="OrthoDB" id="9781349at2"/>
<reference evidence="3 4" key="1">
    <citation type="submission" date="2016-10" db="EMBL/GenBank/DDBJ databases">
        <authorList>
            <person name="de Groot N.N."/>
        </authorList>
    </citation>
    <scope>NUCLEOTIDE SEQUENCE [LARGE SCALE GENOMIC DNA]</scope>
    <source>
        <strain evidence="3 4">CGMCC 4.6533</strain>
    </source>
</reference>
<feature type="transmembrane region" description="Helical" evidence="1">
    <location>
        <begin position="414"/>
        <end position="444"/>
    </location>
</feature>
<proteinExistence type="predicted"/>
<organism evidence="3 4">
    <name type="scientific">Nonomuraea jiangxiensis</name>
    <dbReference type="NCBI Taxonomy" id="633440"/>
    <lineage>
        <taxon>Bacteria</taxon>
        <taxon>Bacillati</taxon>
        <taxon>Actinomycetota</taxon>
        <taxon>Actinomycetes</taxon>
        <taxon>Streptosporangiales</taxon>
        <taxon>Streptosporangiaceae</taxon>
        <taxon>Nonomuraea</taxon>
    </lineage>
</organism>
<dbReference type="STRING" id="633440.SAMN05421869_13663"/>
<keyword evidence="4" id="KW-1185">Reference proteome</keyword>
<evidence type="ECO:0000313" key="4">
    <source>
        <dbReference type="Proteomes" id="UP000199202"/>
    </source>
</evidence>
<feature type="transmembrane region" description="Helical" evidence="1">
    <location>
        <begin position="354"/>
        <end position="375"/>
    </location>
</feature>
<evidence type="ECO:0000259" key="2">
    <source>
        <dbReference type="Pfam" id="PF01970"/>
    </source>
</evidence>